<dbReference type="Proteomes" id="UP001500683">
    <property type="component" value="Unassembled WGS sequence"/>
</dbReference>
<reference evidence="3" key="1">
    <citation type="journal article" date="2019" name="Int. J. Syst. Evol. Microbiol.">
        <title>The Global Catalogue of Microorganisms (GCM) 10K type strain sequencing project: providing services to taxonomists for standard genome sequencing and annotation.</title>
        <authorList>
            <consortium name="The Broad Institute Genomics Platform"/>
            <consortium name="The Broad Institute Genome Sequencing Center for Infectious Disease"/>
            <person name="Wu L."/>
            <person name="Ma J."/>
        </authorList>
    </citation>
    <scope>NUCLEOTIDE SEQUENCE [LARGE SCALE GENOMIC DNA]</scope>
    <source>
        <strain evidence="3">JCM 16702</strain>
    </source>
</reference>
<feature type="compositionally biased region" description="Low complexity" evidence="1">
    <location>
        <begin position="13"/>
        <end position="22"/>
    </location>
</feature>
<comment type="caution">
    <text evidence="2">The sequence shown here is derived from an EMBL/GenBank/DDBJ whole genome shotgun (WGS) entry which is preliminary data.</text>
</comment>
<accession>A0ABP7WFM5</accession>
<dbReference type="EMBL" id="BAAAZG010000042">
    <property type="protein sequence ID" value="GAA4087931.1"/>
    <property type="molecule type" value="Genomic_DNA"/>
</dbReference>
<evidence type="ECO:0000313" key="2">
    <source>
        <dbReference type="EMBL" id="GAA4087931.1"/>
    </source>
</evidence>
<dbReference type="InterPro" id="IPR006311">
    <property type="entry name" value="TAT_signal"/>
</dbReference>
<proteinExistence type="predicted"/>
<sequence length="134" mass="14081">MRRRKHTRDPKAPGKATAKAAGQDTPGGQESDRRGFLGWMGRVGVGAVGAVAGVTALQRPAAAATWRCCSLAFGQPNCPINSQGQAYCNRGTMKVWNCCSGSRLYACGECTSGSNCYSGTFYCSAGWTVRANSC</sequence>
<protein>
    <recommendedName>
        <fullName evidence="4">Twin-arginine translocation signal domain-containing protein</fullName>
    </recommendedName>
</protein>
<evidence type="ECO:0000313" key="3">
    <source>
        <dbReference type="Proteomes" id="UP001500683"/>
    </source>
</evidence>
<feature type="region of interest" description="Disordered" evidence="1">
    <location>
        <begin position="1"/>
        <end position="34"/>
    </location>
</feature>
<name>A0ABP7WFM5_9ACTN</name>
<gene>
    <name evidence="2" type="ORF">GCM10022214_55310</name>
</gene>
<evidence type="ECO:0000256" key="1">
    <source>
        <dbReference type="SAM" id="MobiDB-lite"/>
    </source>
</evidence>
<evidence type="ECO:0008006" key="4">
    <source>
        <dbReference type="Google" id="ProtNLM"/>
    </source>
</evidence>
<keyword evidence="3" id="KW-1185">Reference proteome</keyword>
<dbReference type="RefSeq" id="WP_344953162.1">
    <property type="nucleotide sequence ID" value="NZ_BAAAZG010000042.1"/>
</dbReference>
<organism evidence="2 3">
    <name type="scientific">Actinomadura miaoliensis</name>
    <dbReference type="NCBI Taxonomy" id="430685"/>
    <lineage>
        <taxon>Bacteria</taxon>
        <taxon>Bacillati</taxon>
        <taxon>Actinomycetota</taxon>
        <taxon>Actinomycetes</taxon>
        <taxon>Streptosporangiales</taxon>
        <taxon>Thermomonosporaceae</taxon>
        <taxon>Actinomadura</taxon>
    </lineage>
</organism>
<dbReference type="PROSITE" id="PS51318">
    <property type="entry name" value="TAT"/>
    <property type="match status" value="1"/>
</dbReference>